<accession>A0A179IAD8</accession>
<evidence type="ECO:0000313" key="3">
    <source>
        <dbReference type="Proteomes" id="UP000243081"/>
    </source>
</evidence>
<feature type="region of interest" description="Disordered" evidence="1">
    <location>
        <begin position="98"/>
        <end position="118"/>
    </location>
</feature>
<sequence>MSSNENTTNSPAAAGNGNTAADKATGAAKFVTGAIGNTLGGVGRTVENVTGAAGKGVGDTFNNVTGDRAKFVGDGVSGLGTGIQSGLGNISQGVENAGQWKVGADGTQKTTEEKPAQN</sequence>
<dbReference type="PANTHER" id="PTHR40636">
    <property type="entry name" value="CSBD-LIKE DOMAIN-CONTAINING PROTEIN"/>
    <property type="match status" value="1"/>
</dbReference>
<organism evidence="2 3">
    <name type="scientific">Cordyceps confragosa</name>
    <name type="common">Lecanicillium lecanii</name>
    <dbReference type="NCBI Taxonomy" id="2714763"/>
    <lineage>
        <taxon>Eukaryota</taxon>
        <taxon>Fungi</taxon>
        <taxon>Dikarya</taxon>
        <taxon>Ascomycota</taxon>
        <taxon>Pezizomycotina</taxon>
        <taxon>Sordariomycetes</taxon>
        <taxon>Hypocreomycetidae</taxon>
        <taxon>Hypocreales</taxon>
        <taxon>Cordycipitaceae</taxon>
        <taxon>Akanthomyces</taxon>
    </lineage>
</organism>
<name>A0A179IAD8_CORDF</name>
<dbReference type="Proteomes" id="UP000243081">
    <property type="component" value="Unassembled WGS sequence"/>
</dbReference>
<proteinExistence type="predicted"/>
<dbReference type="EMBL" id="LUKN01002777">
    <property type="protein sequence ID" value="OAQ98590.1"/>
    <property type="molecule type" value="Genomic_DNA"/>
</dbReference>
<dbReference type="OMA" id="ATTNVAH"/>
<feature type="region of interest" description="Disordered" evidence="1">
    <location>
        <begin position="1"/>
        <end position="20"/>
    </location>
</feature>
<evidence type="ECO:0008006" key="4">
    <source>
        <dbReference type="Google" id="ProtNLM"/>
    </source>
</evidence>
<dbReference type="PANTHER" id="PTHR40636:SF1">
    <property type="entry name" value="CSBD-LIKE DOMAIN-CONTAINING PROTEIN"/>
    <property type="match status" value="1"/>
</dbReference>
<evidence type="ECO:0000256" key="1">
    <source>
        <dbReference type="SAM" id="MobiDB-lite"/>
    </source>
</evidence>
<gene>
    <name evidence="2" type="ORF">LLEC1_03103</name>
</gene>
<reference evidence="2 3" key="1">
    <citation type="submission" date="2016-03" db="EMBL/GenBank/DDBJ databases">
        <title>Fine-scale spatial genetic structure of a fungal parasite of coffee scale insects.</title>
        <authorList>
            <person name="Jackson D."/>
            <person name="Zemenick K.A."/>
            <person name="Malloure B."/>
            <person name="Quandt C.A."/>
            <person name="James T.Y."/>
        </authorList>
    </citation>
    <scope>NUCLEOTIDE SEQUENCE [LARGE SCALE GENOMIC DNA]</scope>
    <source>
        <strain evidence="2 3">UM487</strain>
    </source>
</reference>
<dbReference type="OrthoDB" id="2565331at2759"/>
<comment type="caution">
    <text evidence="2">The sequence shown here is derived from an EMBL/GenBank/DDBJ whole genome shotgun (WGS) entry which is preliminary data.</text>
</comment>
<protein>
    <recommendedName>
        <fullName evidence="4">CsbD-like domain-containing protein</fullName>
    </recommendedName>
</protein>
<keyword evidence="3" id="KW-1185">Reference proteome</keyword>
<feature type="compositionally biased region" description="Polar residues" evidence="1">
    <location>
        <begin position="1"/>
        <end position="19"/>
    </location>
</feature>
<dbReference type="AlphaFoldDB" id="A0A179IAD8"/>
<evidence type="ECO:0000313" key="2">
    <source>
        <dbReference type="EMBL" id="OAQ98590.1"/>
    </source>
</evidence>